<dbReference type="Gene3D" id="3.90.10.10">
    <property type="entry name" value="Cytochrome C3"/>
    <property type="match status" value="5"/>
</dbReference>
<dbReference type="SUPFAM" id="SSF48695">
    <property type="entry name" value="Multiheme cytochromes"/>
    <property type="match status" value="2"/>
</dbReference>
<dbReference type="EMBL" id="AP012547">
    <property type="protein sequence ID" value="BAO29268.1"/>
    <property type="molecule type" value="Genomic_DNA"/>
</dbReference>
<organism evidence="1 2">
    <name type="scientific">Sulfuritalea hydrogenivorans sk43H</name>
    <dbReference type="NCBI Taxonomy" id="1223802"/>
    <lineage>
        <taxon>Bacteria</taxon>
        <taxon>Pseudomonadati</taxon>
        <taxon>Pseudomonadota</taxon>
        <taxon>Betaproteobacteria</taxon>
        <taxon>Nitrosomonadales</taxon>
        <taxon>Sterolibacteriaceae</taxon>
        <taxon>Sulfuritalea</taxon>
    </lineage>
</organism>
<accession>W0SHG1</accession>
<dbReference type="RefSeq" id="WP_052473414.1">
    <property type="nucleotide sequence ID" value="NZ_AP012547.1"/>
</dbReference>
<protein>
    <submittedName>
        <fullName evidence="1">Cytochrome c family protein</fullName>
    </submittedName>
</protein>
<evidence type="ECO:0000313" key="1">
    <source>
        <dbReference type="EMBL" id="BAO29268.1"/>
    </source>
</evidence>
<sequence>MASSIAAAQSLESAVMPGSVIQGHADLEGACQNCHIRFDRAAQRKLCLDCHKPVAADVNAGIGYHGRIKERECRACHTDHRGRGARIVKLDETKFDHAQTDFALRGKHRGRTCASCHRAKAKFSQAPSDCVSCHRKEDKHKNGLGPKCENCHNESSWKEARFDHARTKFPLRLSHADPTLKCTDCHLDNKFVDTPRECVSCHRQDDLKDGHKGHFGARCESCHNEGEWKASIFRHDRDTHFSLLDRHRIAKCGSCHRAPLYKEKTPTRCVACHRVDDNEKGHRGSLGDKCDKCHNAKGWKGTSFEHDRDTKFPLREKHKIARCDSCHKDAAMREKLPQKCAACHERDDREKGHKGNYGDKCESCHNEKSFKPSIFDHGRDTSFALAGKHVKQKCATCHRAPLYRTKTETRCYACHEKEDVHFGSFDLQCDKCHVADDWRKVKKPENIAPAGGTLILPGRRRTP</sequence>
<evidence type="ECO:0000313" key="2">
    <source>
        <dbReference type="Proteomes" id="UP000031637"/>
    </source>
</evidence>
<gene>
    <name evidence="1" type="ORF">SUTH_01469</name>
</gene>
<dbReference type="AlphaFoldDB" id="W0SHG1"/>
<dbReference type="KEGG" id="shd:SUTH_01469"/>
<dbReference type="STRING" id="1223802.SUTH_01469"/>
<proteinExistence type="predicted"/>
<dbReference type="Proteomes" id="UP000031637">
    <property type="component" value="Chromosome"/>
</dbReference>
<keyword evidence="2" id="KW-1185">Reference proteome</keyword>
<reference evidence="1 2" key="1">
    <citation type="journal article" date="2014" name="Syst. Appl. Microbiol.">
        <title>Complete genomes of freshwater sulfur oxidizers Sulfuricella denitrificans skB26 and Sulfuritalea hydrogenivorans sk43H: genetic insights into the sulfur oxidation pathway of betaproteobacteria.</title>
        <authorList>
            <person name="Watanabe T."/>
            <person name="Kojima H."/>
            <person name="Fukui M."/>
        </authorList>
    </citation>
    <scope>NUCLEOTIDE SEQUENCE [LARGE SCALE GENOMIC DNA]</scope>
    <source>
        <strain evidence="1">DSM22779</strain>
    </source>
</reference>
<dbReference type="HOGENOM" id="CLU_019599_1_0_4"/>
<name>W0SHG1_9PROT</name>
<dbReference type="InterPro" id="IPR036280">
    <property type="entry name" value="Multihaem_cyt_sf"/>
</dbReference>